<dbReference type="InterPro" id="IPR050553">
    <property type="entry name" value="Thioredoxin_ResA/DsbE_sf"/>
</dbReference>
<dbReference type="PROSITE" id="PS51257">
    <property type="entry name" value="PROKAR_LIPOPROTEIN"/>
    <property type="match status" value="1"/>
</dbReference>
<gene>
    <name evidence="9" type="primary">resA1</name>
    <name evidence="9" type="ORF">EKD16_21480</name>
</gene>
<keyword evidence="3" id="KW-0812">Transmembrane</keyword>
<feature type="chain" id="PRO_5039203608" evidence="7">
    <location>
        <begin position="25"/>
        <end position="223"/>
    </location>
</feature>
<feature type="region of interest" description="Disordered" evidence="6">
    <location>
        <begin position="47"/>
        <end position="66"/>
    </location>
</feature>
<evidence type="ECO:0000313" key="9">
    <source>
        <dbReference type="EMBL" id="QBI56051.1"/>
    </source>
</evidence>
<dbReference type="PROSITE" id="PS00194">
    <property type="entry name" value="THIOREDOXIN_1"/>
    <property type="match status" value="1"/>
</dbReference>
<dbReference type="CDD" id="cd02966">
    <property type="entry name" value="TlpA_like_family"/>
    <property type="match status" value="1"/>
</dbReference>
<keyword evidence="2" id="KW-0201">Cytochrome c-type biogenesis</keyword>
<keyword evidence="7" id="KW-0732">Signal</keyword>
<organism evidence="9 10">
    <name type="scientific">Streptomonospora litoralis</name>
    <dbReference type="NCBI Taxonomy" id="2498135"/>
    <lineage>
        <taxon>Bacteria</taxon>
        <taxon>Bacillati</taxon>
        <taxon>Actinomycetota</taxon>
        <taxon>Actinomycetes</taxon>
        <taxon>Streptosporangiales</taxon>
        <taxon>Nocardiopsidaceae</taxon>
        <taxon>Streptomonospora</taxon>
    </lineage>
</organism>
<evidence type="ECO:0000256" key="5">
    <source>
        <dbReference type="ARBA" id="ARBA00023284"/>
    </source>
</evidence>
<dbReference type="PANTHER" id="PTHR42852">
    <property type="entry name" value="THIOL:DISULFIDE INTERCHANGE PROTEIN DSBE"/>
    <property type="match status" value="1"/>
</dbReference>
<keyword evidence="3" id="KW-0735">Signal-anchor</keyword>
<keyword evidence="4" id="KW-1015">Disulfide bond</keyword>
<dbReference type="Gene3D" id="3.40.30.10">
    <property type="entry name" value="Glutaredoxin"/>
    <property type="match status" value="1"/>
</dbReference>
<dbReference type="GO" id="GO:0030313">
    <property type="term" value="C:cell envelope"/>
    <property type="evidence" value="ECO:0007669"/>
    <property type="project" value="UniProtKB-SubCell"/>
</dbReference>
<keyword evidence="10" id="KW-1185">Reference proteome</keyword>
<evidence type="ECO:0000256" key="3">
    <source>
        <dbReference type="ARBA" id="ARBA00022968"/>
    </source>
</evidence>
<feature type="compositionally biased region" description="Low complexity" evidence="6">
    <location>
        <begin position="211"/>
        <end position="223"/>
    </location>
</feature>
<dbReference type="EMBL" id="CP036455">
    <property type="protein sequence ID" value="QBI56051.1"/>
    <property type="molecule type" value="Genomic_DNA"/>
</dbReference>
<dbReference type="GO" id="GO:0016491">
    <property type="term" value="F:oxidoreductase activity"/>
    <property type="evidence" value="ECO:0007669"/>
    <property type="project" value="InterPro"/>
</dbReference>
<proteinExistence type="predicted"/>
<dbReference type="RefSeq" id="WP_131100668.1">
    <property type="nucleotide sequence ID" value="NZ_CP036455.1"/>
</dbReference>
<protein>
    <submittedName>
        <fullName evidence="9">Thiol-disulfide oxidoreductase ResA</fullName>
    </submittedName>
</protein>
<evidence type="ECO:0000256" key="4">
    <source>
        <dbReference type="ARBA" id="ARBA00023157"/>
    </source>
</evidence>
<dbReference type="SUPFAM" id="SSF52833">
    <property type="entry name" value="Thioredoxin-like"/>
    <property type="match status" value="1"/>
</dbReference>
<dbReference type="Pfam" id="PF00578">
    <property type="entry name" value="AhpC-TSA"/>
    <property type="match status" value="1"/>
</dbReference>
<evidence type="ECO:0000256" key="7">
    <source>
        <dbReference type="SAM" id="SignalP"/>
    </source>
</evidence>
<dbReference type="PANTHER" id="PTHR42852:SF6">
    <property type="entry name" value="THIOL:DISULFIDE INTERCHANGE PROTEIN DSBE"/>
    <property type="match status" value="1"/>
</dbReference>
<evidence type="ECO:0000259" key="8">
    <source>
        <dbReference type="PROSITE" id="PS51352"/>
    </source>
</evidence>
<sequence length="223" mass="22873" precursor="true">MPWKTRTRVLPAAAALLMALTAGCGGGAATQASNTGGGSQEDRYVAGDGSSTAFDPGERVAAPEVSGETLGGDAVSLADYRGEVLVLNFWASWCGPCRSEVPVLNEVYAENKDAGVAFLGVNIKDNATAAKAFEENQDVEYPSLYDQPGRVPQAFRDTVPPAAIPSTLVIDRQGRIAARVIGETSYNELSGLVEDVVAEKGGSAAGGGPAEGPAGATRAADRT</sequence>
<dbReference type="InterPro" id="IPR013766">
    <property type="entry name" value="Thioredoxin_domain"/>
</dbReference>
<reference evidence="9 10" key="1">
    <citation type="submission" date="2019-02" db="EMBL/GenBank/DDBJ databases">
        <authorList>
            <person name="Khodamoradi S."/>
            <person name="Hahnke R.L."/>
            <person name="Kaempfer P."/>
            <person name="Schumann P."/>
            <person name="Rohde M."/>
            <person name="Steinert M."/>
            <person name="Luzhetskyy A."/>
            <person name="Wink J."/>
            <person name="Ruckert C."/>
        </authorList>
    </citation>
    <scope>NUCLEOTIDE SEQUENCE [LARGE SCALE GENOMIC DNA]</scope>
    <source>
        <strain evidence="9 10">M2</strain>
    </source>
</reference>
<keyword evidence="5" id="KW-0676">Redox-active center</keyword>
<comment type="subcellular location">
    <subcellularLocation>
        <location evidence="1">Cell envelope</location>
    </subcellularLocation>
</comment>
<dbReference type="GO" id="GO:0016209">
    <property type="term" value="F:antioxidant activity"/>
    <property type="evidence" value="ECO:0007669"/>
    <property type="project" value="InterPro"/>
</dbReference>
<evidence type="ECO:0000256" key="6">
    <source>
        <dbReference type="SAM" id="MobiDB-lite"/>
    </source>
</evidence>
<dbReference type="AlphaFoldDB" id="A0A4P6Q904"/>
<dbReference type="InterPro" id="IPR000866">
    <property type="entry name" value="AhpC/TSA"/>
</dbReference>
<evidence type="ECO:0000256" key="2">
    <source>
        <dbReference type="ARBA" id="ARBA00022748"/>
    </source>
</evidence>
<dbReference type="Proteomes" id="UP000292235">
    <property type="component" value="Chromosome"/>
</dbReference>
<dbReference type="GO" id="GO:0017004">
    <property type="term" value="P:cytochrome complex assembly"/>
    <property type="evidence" value="ECO:0007669"/>
    <property type="project" value="UniProtKB-KW"/>
</dbReference>
<dbReference type="KEGG" id="strr:EKD16_21480"/>
<accession>A0A4P6Q904</accession>
<dbReference type="InterPro" id="IPR036249">
    <property type="entry name" value="Thioredoxin-like_sf"/>
</dbReference>
<evidence type="ECO:0000313" key="10">
    <source>
        <dbReference type="Proteomes" id="UP000292235"/>
    </source>
</evidence>
<dbReference type="InterPro" id="IPR017937">
    <property type="entry name" value="Thioredoxin_CS"/>
</dbReference>
<evidence type="ECO:0000256" key="1">
    <source>
        <dbReference type="ARBA" id="ARBA00004196"/>
    </source>
</evidence>
<dbReference type="OrthoDB" id="9796554at2"/>
<dbReference type="PROSITE" id="PS51352">
    <property type="entry name" value="THIOREDOXIN_2"/>
    <property type="match status" value="1"/>
</dbReference>
<feature type="domain" description="Thioredoxin" evidence="8">
    <location>
        <begin position="56"/>
        <end position="198"/>
    </location>
</feature>
<name>A0A4P6Q904_9ACTN</name>
<feature type="signal peptide" evidence="7">
    <location>
        <begin position="1"/>
        <end position="24"/>
    </location>
</feature>
<feature type="region of interest" description="Disordered" evidence="6">
    <location>
        <begin position="200"/>
        <end position="223"/>
    </location>
</feature>